<dbReference type="GO" id="GO:0017038">
    <property type="term" value="P:protein import"/>
    <property type="evidence" value="ECO:0007669"/>
    <property type="project" value="InterPro"/>
</dbReference>
<dbReference type="PROSITE" id="PS01312">
    <property type="entry name" value="SECA"/>
    <property type="match status" value="1"/>
</dbReference>
<accession>A0A7L6N3L5</accession>
<evidence type="ECO:0000256" key="10">
    <source>
        <dbReference type="ARBA" id="ARBA00022927"/>
    </source>
</evidence>
<evidence type="ECO:0000313" key="22">
    <source>
        <dbReference type="Proteomes" id="UP000512167"/>
    </source>
</evidence>
<evidence type="ECO:0000256" key="15">
    <source>
        <dbReference type="RuleBase" id="RU003874"/>
    </source>
</evidence>
<dbReference type="InterPro" id="IPR011115">
    <property type="entry name" value="SecA_DEAD"/>
</dbReference>
<dbReference type="GO" id="GO:0065002">
    <property type="term" value="P:intracellular protein transmembrane transport"/>
    <property type="evidence" value="ECO:0007669"/>
    <property type="project" value="UniProtKB-UniRule"/>
</dbReference>
<keyword evidence="10 14" id="KW-0653">Protein transport</keyword>
<evidence type="ECO:0000259" key="18">
    <source>
        <dbReference type="PROSITE" id="PS51192"/>
    </source>
</evidence>
<comment type="similarity">
    <text evidence="2 14 15">Belongs to the SecA family.</text>
</comment>
<dbReference type="GO" id="GO:0006605">
    <property type="term" value="P:protein targeting"/>
    <property type="evidence" value="ECO:0007669"/>
    <property type="project" value="UniProtKB-UniRule"/>
</dbReference>
<feature type="binding site" evidence="14">
    <location>
        <position position="491"/>
    </location>
    <ligand>
        <name>ATP</name>
        <dbReference type="ChEBI" id="CHEBI:30616"/>
    </ligand>
</feature>
<dbReference type="HAMAP" id="MF_01382">
    <property type="entry name" value="SecA"/>
    <property type="match status" value="1"/>
</dbReference>
<keyword evidence="22" id="KW-1185">Reference proteome</keyword>
<comment type="function">
    <text evidence="14">Part of the Sec protein translocase complex. Interacts with the SecYEG preprotein conducting channel. Has a central role in coupling the hydrolysis of ATP to the transfer of proteins into and across the cell membrane, serving as an ATP-driven molecular motor driving the stepwise translocation of polypeptide chains across the membrane.</text>
</comment>
<dbReference type="PROSITE" id="PS51192">
    <property type="entry name" value="HELICASE_ATP_BIND_1"/>
    <property type="match status" value="1"/>
</dbReference>
<keyword evidence="6" id="KW-0479">Metal-binding</keyword>
<dbReference type="RefSeq" id="WP_376739674.1">
    <property type="nucleotide sequence ID" value="NZ_CP051151.1"/>
</dbReference>
<dbReference type="InterPro" id="IPR014018">
    <property type="entry name" value="SecA_motor_DEAD"/>
</dbReference>
<dbReference type="KEGG" id="tbk:HF295_03825"/>
<dbReference type="Pfam" id="PF01043">
    <property type="entry name" value="SecA_PP_bind"/>
    <property type="match status" value="1"/>
</dbReference>
<keyword evidence="13 14" id="KW-0472">Membrane</keyword>
<dbReference type="Pfam" id="PF07517">
    <property type="entry name" value="SecA_DEAD"/>
    <property type="match status" value="1"/>
</dbReference>
<dbReference type="InterPro" id="IPR000185">
    <property type="entry name" value="SecA"/>
</dbReference>
<feature type="domain" description="Helicase ATP-binding" evidence="18">
    <location>
        <begin position="85"/>
        <end position="244"/>
    </location>
</feature>
<evidence type="ECO:0000256" key="12">
    <source>
        <dbReference type="ARBA" id="ARBA00023010"/>
    </source>
</evidence>
<dbReference type="SMART" id="SM00957">
    <property type="entry name" value="SecA_DEAD"/>
    <property type="match status" value="1"/>
</dbReference>
<dbReference type="FunFam" id="3.90.1440.10:FF:000001">
    <property type="entry name" value="Preprotein translocase subunit SecA"/>
    <property type="match status" value="1"/>
</dbReference>
<dbReference type="PROSITE" id="PS51194">
    <property type="entry name" value="HELICASE_CTER"/>
    <property type="match status" value="1"/>
</dbReference>
<dbReference type="InterPro" id="IPR036266">
    <property type="entry name" value="SecA_Wing/Scaffold_sf"/>
</dbReference>
<dbReference type="NCBIfam" id="TIGR00963">
    <property type="entry name" value="secA"/>
    <property type="match status" value="1"/>
</dbReference>
<dbReference type="SMART" id="SM00958">
    <property type="entry name" value="SecA_PP_bind"/>
    <property type="match status" value="1"/>
</dbReference>
<dbReference type="PANTHER" id="PTHR30612">
    <property type="entry name" value="SECA INNER MEMBRANE COMPONENT OF SEC PROTEIN SECRETION SYSTEM"/>
    <property type="match status" value="1"/>
</dbReference>
<dbReference type="Gene3D" id="3.90.1440.10">
    <property type="entry name" value="SecA, preprotein cross-linking domain"/>
    <property type="match status" value="1"/>
</dbReference>
<evidence type="ECO:0000256" key="8">
    <source>
        <dbReference type="ARBA" id="ARBA00022833"/>
    </source>
</evidence>
<keyword evidence="4 14" id="KW-1003">Cell membrane</keyword>
<dbReference type="InterPro" id="IPR001650">
    <property type="entry name" value="Helicase_C-like"/>
</dbReference>
<keyword evidence="3 14" id="KW-0813">Transport</keyword>
<organism evidence="21 22">
    <name type="scientific">Hujiaoplasma nucleasis</name>
    <dbReference type="NCBI Taxonomy" id="2725268"/>
    <lineage>
        <taxon>Bacteria</taxon>
        <taxon>Bacillati</taxon>
        <taxon>Mycoplasmatota</taxon>
        <taxon>Mollicutes</taxon>
        <taxon>Candidatus Izemoplasmatales</taxon>
        <taxon>Hujiaoplasmataceae</taxon>
        <taxon>Hujiaoplasma</taxon>
    </lineage>
</organism>
<evidence type="ECO:0000256" key="6">
    <source>
        <dbReference type="ARBA" id="ARBA00022723"/>
    </source>
</evidence>
<feature type="binding site" evidence="14">
    <location>
        <position position="83"/>
    </location>
    <ligand>
        <name>ATP</name>
        <dbReference type="ChEBI" id="CHEBI:30616"/>
    </ligand>
</feature>
<keyword evidence="8" id="KW-0862">Zinc</keyword>
<evidence type="ECO:0000259" key="20">
    <source>
        <dbReference type="PROSITE" id="PS51196"/>
    </source>
</evidence>
<evidence type="ECO:0000256" key="3">
    <source>
        <dbReference type="ARBA" id="ARBA00022448"/>
    </source>
</evidence>
<dbReference type="GO" id="GO:0031522">
    <property type="term" value="C:cell envelope Sec protein transport complex"/>
    <property type="evidence" value="ECO:0007669"/>
    <property type="project" value="TreeGrafter"/>
</dbReference>
<feature type="compositionally biased region" description="Basic residues" evidence="17">
    <location>
        <begin position="818"/>
        <end position="828"/>
    </location>
</feature>
<dbReference type="InterPro" id="IPR014001">
    <property type="entry name" value="Helicase_ATP-bd"/>
</dbReference>
<evidence type="ECO:0000256" key="9">
    <source>
        <dbReference type="ARBA" id="ARBA00022840"/>
    </source>
</evidence>
<dbReference type="SUPFAM" id="SSF81886">
    <property type="entry name" value="Helical scaffold and wing domains of SecA"/>
    <property type="match status" value="1"/>
</dbReference>
<evidence type="ECO:0000256" key="1">
    <source>
        <dbReference type="ARBA" id="ARBA00001947"/>
    </source>
</evidence>
<dbReference type="GO" id="GO:0046872">
    <property type="term" value="F:metal ion binding"/>
    <property type="evidence" value="ECO:0007669"/>
    <property type="project" value="UniProtKB-KW"/>
</dbReference>
<protein>
    <recommendedName>
        <fullName evidence="14 15">Protein translocase subunit SecA</fullName>
        <ecNumber evidence="14">7.4.2.8</ecNumber>
    </recommendedName>
</protein>
<dbReference type="Pfam" id="PF02810">
    <property type="entry name" value="SEC-C"/>
    <property type="match status" value="1"/>
</dbReference>
<name>A0A7L6N3L5_9MOLU</name>
<keyword evidence="5 14" id="KW-0963">Cytoplasm</keyword>
<feature type="coiled-coil region" evidence="16">
    <location>
        <begin position="11"/>
        <end position="45"/>
    </location>
</feature>
<evidence type="ECO:0000256" key="4">
    <source>
        <dbReference type="ARBA" id="ARBA00022475"/>
    </source>
</evidence>
<proteinExistence type="inferred from homology"/>
<dbReference type="InterPro" id="IPR004027">
    <property type="entry name" value="SEC_C_motif"/>
</dbReference>
<dbReference type="EC" id="7.4.2.8" evidence="14"/>
<evidence type="ECO:0000256" key="11">
    <source>
        <dbReference type="ARBA" id="ARBA00022967"/>
    </source>
</evidence>
<dbReference type="InterPro" id="IPR036670">
    <property type="entry name" value="SecA_X-link_sf"/>
</dbReference>
<dbReference type="Gene3D" id="3.40.50.300">
    <property type="entry name" value="P-loop containing nucleotide triphosphate hydrolases"/>
    <property type="match status" value="2"/>
</dbReference>
<dbReference type="NCBIfam" id="NF006630">
    <property type="entry name" value="PRK09200.1"/>
    <property type="match status" value="1"/>
</dbReference>
<dbReference type="GO" id="GO:0005829">
    <property type="term" value="C:cytosol"/>
    <property type="evidence" value="ECO:0007669"/>
    <property type="project" value="TreeGrafter"/>
</dbReference>
<evidence type="ECO:0000256" key="2">
    <source>
        <dbReference type="ARBA" id="ARBA00007650"/>
    </source>
</evidence>
<evidence type="ECO:0000256" key="14">
    <source>
        <dbReference type="HAMAP-Rule" id="MF_01382"/>
    </source>
</evidence>
<comment type="subunit">
    <text evidence="14">Monomer and homodimer. Part of the essential Sec protein translocation apparatus which comprises SecA, SecYEG and auxiliary proteins SecDF. Other proteins may also be involved.</text>
</comment>
<dbReference type="FunFam" id="3.40.50.300:FF:000429">
    <property type="entry name" value="Preprotein translocase subunit SecA"/>
    <property type="match status" value="1"/>
</dbReference>
<dbReference type="InterPro" id="IPR044722">
    <property type="entry name" value="SecA_SF2_C"/>
</dbReference>
<dbReference type="SUPFAM" id="SSF81767">
    <property type="entry name" value="Pre-protein crosslinking domain of SecA"/>
    <property type="match status" value="1"/>
</dbReference>
<dbReference type="InterPro" id="IPR011130">
    <property type="entry name" value="SecA_preprotein_X-link_dom"/>
</dbReference>
<dbReference type="Proteomes" id="UP000512167">
    <property type="component" value="Chromosome"/>
</dbReference>
<dbReference type="Pfam" id="PF07516">
    <property type="entry name" value="SecA_SW"/>
    <property type="match status" value="1"/>
</dbReference>
<comment type="catalytic activity">
    <reaction evidence="14">
        <text>ATP + H2O + cellular proteinSide 1 = ADP + phosphate + cellular proteinSide 2.</text>
        <dbReference type="EC" id="7.4.2.8"/>
    </reaction>
</comment>
<dbReference type="GO" id="GO:0008564">
    <property type="term" value="F:protein-exporting ATPase activity"/>
    <property type="evidence" value="ECO:0007669"/>
    <property type="project" value="UniProtKB-EC"/>
</dbReference>
<keyword evidence="11 14" id="KW-1278">Translocase</keyword>
<comment type="cofactor">
    <cofactor evidence="1">
        <name>Zn(2+)</name>
        <dbReference type="ChEBI" id="CHEBI:29105"/>
    </cofactor>
</comment>
<evidence type="ECO:0000313" key="21">
    <source>
        <dbReference type="EMBL" id="QLY40032.1"/>
    </source>
</evidence>
<dbReference type="PRINTS" id="PR00906">
    <property type="entry name" value="SECA"/>
</dbReference>
<dbReference type="PANTHER" id="PTHR30612:SF0">
    <property type="entry name" value="CHLOROPLAST PROTEIN-TRANSPORTING ATPASE"/>
    <property type="match status" value="1"/>
</dbReference>
<evidence type="ECO:0000256" key="7">
    <source>
        <dbReference type="ARBA" id="ARBA00022741"/>
    </source>
</evidence>
<evidence type="ECO:0000256" key="13">
    <source>
        <dbReference type="ARBA" id="ARBA00023136"/>
    </source>
</evidence>
<evidence type="ECO:0000256" key="17">
    <source>
        <dbReference type="SAM" id="MobiDB-lite"/>
    </source>
</evidence>
<dbReference type="GO" id="GO:0005524">
    <property type="term" value="F:ATP binding"/>
    <property type="evidence" value="ECO:0007669"/>
    <property type="project" value="UniProtKB-UniRule"/>
</dbReference>
<dbReference type="InterPro" id="IPR020937">
    <property type="entry name" value="SecA_CS"/>
</dbReference>
<reference evidence="21 22" key="1">
    <citation type="submission" date="2020-04" db="EMBL/GenBank/DDBJ databases">
        <authorList>
            <person name="Zheng R.K."/>
            <person name="Sun C.M."/>
        </authorList>
    </citation>
    <scope>NUCLEOTIDE SEQUENCE [LARGE SCALE GENOMIC DNA]</scope>
    <source>
        <strain evidence="22">zrk29</strain>
    </source>
</reference>
<dbReference type="InterPro" id="IPR011116">
    <property type="entry name" value="SecA_Wing/Scaffold"/>
</dbReference>
<keyword evidence="12 14" id="KW-0811">Translocation</keyword>
<feature type="domain" description="Helicase C-terminal" evidence="19">
    <location>
        <begin position="409"/>
        <end position="577"/>
    </location>
</feature>
<dbReference type="Pfam" id="PF21090">
    <property type="entry name" value="P-loop_SecA"/>
    <property type="match status" value="2"/>
</dbReference>
<feature type="domain" description="SecA family profile" evidence="20">
    <location>
        <begin position="1"/>
        <end position="569"/>
    </location>
</feature>
<dbReference type="EMBL" id="CP051151">
    <property type="protein sequence ID" value="QLY40032.1"/>
    <property type="molecule type" value="Genomic_DNA"/>
</dbReference>
<dbReference type="GO" id="GO:0043952">
    <property type="term" value="P:protein transport by the Sec complex"/>
    <property type="evidence" value="ECO:0007669"/>
    <property type="project" value="TreeGrafter"/>
</dbReference>
<sequence>MIILFRFLDSNKRVLKKLEKLALDVLALEDEYKQLSDEELQAKTEVFKKRLETESLDDLLVEAFATVREASTRVLKMTPFKVQVMGAVAIHQGNIAEMKTGEGKTLTAVMPAYLNALSGLGVHIVTVNDYLARREAEGEIGDLFRWLGLSVGMNHRELSADEKREVYKCDVIYSTNNELGFDYLRDHMVVYKEKIVQRNLNFAIIDEVDSILIDEARTPLIISGGERNTAELYKHANYFVIRLKDEEDYEIDIKTKSITLTEEGIRKAEAHFNLENLYDVNHVVLLHHINNALRANYIMEKDVDYVVQDGKVVIVDAFTGRLMHGRQFSEGLHQALEAKEAVEIKKETTTLATITFQNFFRMYSKLSGMTGTAKTEEEEFREIYNMDVVVIPTNMPVVRIDDNDLIFASIEAKYKALAEEITRRYKLGQPQLIGTVSIESSELLSRLLKKNGVKHDVLNAKQHEREAEIVANAGQKFAVTIATNMAGRGTDIKLGEGVVELGGLAVIGTERHESRRIDNQLRGRSGRQGDPGYSRFFLSADDDLLRRFGSDRFKRMIEMVNGKGDNKDAPLDFKMFSKLVLRAQRQIEGNNYDRRKTVLQYDEVLKKQRDIIYQQRTDVLFKDTIEESIDQMIFATIERIVFQHKGNFEEMSKAIHNFFGPKLVDLGILKTENDQYQYLIDIYQRDKAHKKELVGEKVFNDFLKSITLRVVDTHWVQHIDAMSELRQAVRLQSYGQNNPFREYQEVGFSMFESMVLNIQSDVTRYVLRAEVRQNTERVQVAKPVSTYSGKEDENTKRKPVTKSDTIGRNDPCPCGSGKKYKHCHGRNG</sequence>
<dbReference type="PROSITE" id="PS51196">
    <property type="entry name" value="SECA_MOTOR_DEAD"/>
    <property type="match status" value="1"/>
</dbReference>
<evidence type="ECO:0000256" key="16">
    <source>
        <dbReference type="SAM" id="Coils"/>
    </source>
</evidence>
<dbReference type="InterPro" id="IPR027417">
    <property type="entry name" value="P-loop_NTPase"/>
</dbReference>
<dbReference type="SUPFAM" id="SSF52540">
    <property type="entry name" value="P-loop containing nucleoside triphosphate hydrolases"/>
    <property type="match status" value="2"/>
</dbReference>
<evidence type="ECO:0000259" key="19">
    <source>
        <dbReference type="PROSITE" id="PS51194"/>
    </source>
</evidence>
<keyword evidence="9 14" id="KW-0067">ATP-binding</keyword>
<feature type="region of interest" description="Disordered" evidence="17">
    <location>
        <begin position="782"/>
        <end position="828"/>
    </location>
</feature>
<gene>
    <name evidence="14 21" type="primary">secA</name>
    <name evidence="21" type="ORF">HF295_03825</name>
</gene>
<evidence type="ECO:0000256" key="5">
    <source>
        <dbReference type="ARBA" id="ARBA00022490"/>
    </source>
</evidence>
<dbReference type="CDD" id="cd17928">
    <property type="entry name" value="DEXDc_SecA"/>
    <property type="match status" value="1"/>
</dbReference>
<keyword evidence="16" id="KW-0175">Coiled coil</keyword>
<comment type="subcellular location">
    <subcellularLocation>
        <location evidence="14">Cell membrane</location>
        <topology evidence="14">Peripheral membrane protein</topology>
        <orientation evidence="14">Cytoplasmic side</orientation>
    </subcellularLocation>
    <subcellularLocation>
        <location evidence="14">Cytoplasm</location>
    </subcellularLocation>
    <text evidence="14">Distribution is 50-50.</text>
</comment>
<dbReference type="CDD" id="cd18803">
    <property type="entry name" value="SF2_C_secA"/>
    <property type="match status" value="1"/>
</dbReference>
<dbReference type="GO" id="GO:0005886">
    <property type="term" value="C:plasma membrane"/>
    <property type="evidence" value="ECO:0007669"/>
    <property type="project" value="UniProtKB-SubCell"/>
</dbReference>
<keyword evidence="7 14" id="KW-0547">Nucleotide-binding</keyword>
<dbReference type="Gene3D" id="1.10.3060.10">
    <property type="entry name" value="Helical scaffold and wing domains of SecA"/>
    <property type="match status" value="1"/>
</dbReference>
<dbReference type="AlphaFoldDB" id="A0A7L6N3L5"/>
<feature type="binding site" evidence="14">
    <location>
        <begin position="101"/>
        <end position="105"/>
    </location>
    <ligand>
        <name>ATP</name>
        <dbReference type="ChEBI" id="CHEBI:30616"/>
    </ligand>
</feature>